<dbReference type="PANTHER" id="PTHR47873:SF1">
    <property type="entry name" value="ARM REPEAT SUPERFAMILY PROTEIN"/>
    <property type="match status" value="1"/>
</dbReference>
<feature type="region of interest" description="Disordered" evidence="1">
    <location>
        <begin position="21"/>
        <end position="83"/>
    </location>
</feature>
<proteinExistence type="predicted"/>
<name>B9IKL0_POPTR</name>
<dbReference type="InParanoid" id="B9IKL0"/>
<organism evidence="3 4">
    <name type="scientific">Populus trichocarpa</name>
    <name type="common">Western balsam poplar</name>
    <name type="synonym">Populus balsamifera subsp. trichocarpa</name>
    <dbReference type="NCBI Taxonomy" id="3694"/>
    <lineage>
        <taxon>Eukaryota</taxon>
        <taxon>Viridiplantae</taxon>
        <taxon>Streptophyta</taxon>
        <taxon>Embryophyta</taxon>
        <taxon>Tracheophyta</taxon>
        <taxon>Spermatophyta</taxon>
        <taxon>Magnoliopsida</taxon>
        <taxon>eudicotyledons</taxon>
        <taxon>Gunneridae</taxon>
        <taxon>Pentapetalae</taxon>
        <taxon>rosids</taxon>
        <taxon>fabids</taxon>
        <taxon>Malpighiales</taxon>
        <taxon>Salicaceae</taxon>
        <taxon>Saliceae</taxon>
        <taxon>Populus</taxon>
    </lineage>
</organism>
<evidence type="ECO:0000256" key="2">
    <source>
        <dbReference type="SAM" id="SignalP"/>
    </source>
</evidence>
<accession>B9IKL0</accession>
<gene>
    <name evidence="3" type="ORF">POPTR_018G039700</name>
</gene>
<evidence type="ECO:0000256" key="1">
    <source>
        <dbReference type="SAM" id="MobiDB-lite"/>
    </source>
</evidence>
<feature type="chain" id="PRO_5030166471" evidence="2">
    <location>
        <begin position="19"/>
        <end position="201"/>
    </location>
</feature>
<dbReference type="HOGENOM" id="CLU_1362426_0_0_1"/>
<sequence length="201" mass="22045">MNAHKLILVPPLLTHLFSLYLPPQQAPPPHPPQQHSNQPHQKSPQAESSSSSSSTSTSQSFTQGRFPLSNSPPHQPKRPKPDLNQRSTFLQQLAPLVQSTNLQELLHMAELQLTKGLDRATFCSIFSRTFTRIRRAITPGLLSTRINTRVVANLKNKGGANPATKILLALCLSEEAVVEVAMELNGFPAERALAALELTLP</sequence>
<evidence type="ECO:0000313" key="3">
    <source>
        <dbReference type="EMBL" id="PNS92555.1"/>
    </source>
</evidence>
<reference evidence="3 4" key="1">
    <citation type="journal article" date="2006" name="Science">
        <title>The genome of black cottonwood, Populus trichocarpa (Torr. &amp; Gray).</title>
        <authorList>
            <person name="Tuskan G.A."/>
            <person name="Difazio S."/>
            <person name="Jansson S."/>
            <person name="Bohlmann J."/>
            <person name="Grigoriev I."/>
            <person name="Hellsten U."/>
            <person name="Putnam N."/>
            <person name="Ralph S."/>
            <person name="Rombauts S."/>
            <person name="Salamov A."/>
            <person name="Schein J."/>
            <person name="Sterck L."/>
            <person name="Aerts A."/>
            <person name="Bhalerao R.R."/>
            <person name="Bhalerao R.P."/>
            <person name="Blaudez D."/>
            <person name="Boerjan W."/>
            <person name="Brun A."/>
            <person name="Brunner A."/>
            <person name="Busov V."/>
            <person name="Campbell M."/>
            <person name="Carlson J."/>
            <person name="Chalot M."/>
            <person name="Chapman J."/>
            <person name="Chen G.L."/>
            <person name="Cooper D."/>
            <person name="Coutinho P.M."/>
            <person name="Couturier J."/>
            <person name="Covert S."/>
            <person name="Cronk Q."/>
            <person name="Cunningham R."/>
            <person name="Davis J."/>
            <person name="Degroeve S."/>
            <person name="Dejardin A."/>
            <person name="Depamphilis C."/>
            <person name="Detter J."/>
            <person name="Dirks B."/>
            <person name="Dubchak I."/>
            <person name="Duplessis S."/>
            <person name="Ehlting J."/>
            <person name="Ellis B."/>
            <person name="Gendler K."/>
            <person name="Goodstein D."/>
            <person name="Gribskov M."/>
            <person name="Grimwood J."/>
            <person name="Groover A."/>
            <person name="Gunter L."/>
            <person name="Hamberger B."/>
            <person name="Heinze B."/>
            <person name="Helariutta Y."/>
            <person name="Henrissat B."/>
            <person name="Holligan D."/>
            <person name="Holt R."/>
            <person name="Huang W."/>
            <person name="Islam-Faridi N."/>
            <person name="Jones S."/>
            <person name="Jones-Rhoades M."/>
            <person name="Jorgensen R."/>
            <person name="Joshi C."/>
            <person name="Kangasjarvi J."/>
            <person name="Karlsson J."/>
            <person name="Kelleher C."/>
            <person name="Kirkpatrick R."/>
            <person name="Kirst M."/>
            <person name="Kohler A."/>
            <person name="Kalluri U."/>
            <person name="Larimer F."/>
            <person name="Leebens-Mack J."/>
            <person name="Leple J.C."/>
            <person name="Locascio P."/>
            <person name="Lou Y."/>
            <person name="Lucas S."/>
            <person name="Martin F."/>
            <person name="Montanini B."/>
            <person name="Napoli C."/>
            <person name="Nelson D.R."/>
            <person name="Nelson C."/>
            <person name="Nieminen K."/>
            <person name="Nilsson O."/>
            <person name="Pereda V."/>
            <person name="Peter G."/>
            <person name="Philippe R."/>
            <person name="Pilate G."/>
            <person name="Poliakov A."/>
            <person name="Razumovskaya J."/>
            <person name="Richardson P."/>
            <person name="Rinaldi C."/>
            <person name="Ritland K."/>
            <person name="Rouze P."/>
            <person name="Ryaboy D."/>
            <person name="Schmutz J."/>
            <person name="Schrader J."/>
            <person name="Segerman B."/>
            <person name="Shin H."/>
            <person name="Siddiqui A."/>
            <person name="Sterky F."/>
            <person name="Terry A."/>
            <person name="Tsai C.J."/>
            <person name="Uberbacher E."/>
            <person name="Unneberg P."/>
            <person name="Vahala J."/>
            <person name="Wall K."/>
            <person name="Wessler S."/>
            <person name="Yang G."/>
            <person name="Yin T."/>
            <person name="Douglas C."/>
            <person name="Marra M."/>
            <person name="Sandberg G."/>
            <person name="Van de Peer Y."/>
            <person name="Rokhsar D."/>
        </authorList>
    </citation>
    <scope>NUCLEOTIDE SEQUENCE [LARGE SCALE GENOMIC DNA]</scope>
    <source>
        <strain evidence="4">cv. Nisqually</strain>
    </source>
</reference>
<evidence type="ECO:0000313" key="4">
    <source>
        <dbReference type="Proteomes" id="UP000006729"/>
    </source>
</evidence>
<dbReference type="EMBL" id="CM009307">
    <property type="protein sequence ID" value="PNS92555.1"/>
    <property type="molecule type" value="Genomic_DNA"/>
</dbReference>
<dbReference type="AlphaFoldDB" id="B9IKL0"/>
<keyword evidence="2" id="KW-0732">Signal</keyword>
<protein>
    <submittedName>
        <fullName evidence="3">Uncharacterized protein</fullName>
    </submittedName>
</protein>
<dbReference type="Proteomes" id="UP000006729">
    <property type="component" value="Chromosome 18"/>
</dbReference>
<dbReference type="PANTHER" id="PTHR47873">
    <property type="entry name" value="ARM REPEAT SUPERFAMILY PROTEIN"/>
    <property type="match status" value="1"/>
</dbReference>
<feature type="compositionally biased region" description="Low complexity" evidence="1">
    <location>
        <begin position="33"/>
        <end position="60"/>
    </location>
</feature>
<keyword evidence="4" id="KW-1185">Reference proteome</keyword>
<feature type="signal peptide" evidence="2">
    <location>
        <begin position="1"/>
        <end position="18"/>
    </location>
</feature>